<dbReference type="PROSITE" id="PS51762">
    <property type="entry name" value="GH16_2"/>
    <property type="match status" value="1"/>
</dbReference>
<dbReference type="GO" id="GO:0004553">
    <property type="term" value="F:hydrolase activity, hydrolyzing O-glycosyl compounds"/>
    <property type="evidence" value="ECO:0007669"/>
    <property type="project" value="InterPro"/>
</dbReference>
<keyword evidence="6" id="KW-1185">Reference proteome</keyword>
<keyword evidence="3" id="KW-0472">Membrane</keyword>
<feature type="compositionally biased region" description="Polar residues" evidence="2">
    <location>
        <begin position="1"/>
        <end position="17"/>
    </location>
</feature>
<evidence type="ECO:0000259" key="4">
    <source>
        <dbReference type="PROSITE" id="PS51762"/>
    </source>
</evidence>
<dbReference type="InterPro" id="IPR050546">
    <property type="entry name" value="Glycosyl_Hydrlase_16"/>
</dbReference>
<evidence type="ECO:0000256" key="3">
    <source>
        <dbReference type="SAM" id="Phobius"/>
    </source>
</evidence>
<dbReference type="InterPro" id="IPR000757">
    <property type="entry name" value="Beta-glucanase-like"/>
</dbReference>
<dbReference type="Proteomes" id="UP000256970">
    <property type="component" value="Unassembled WGS sequence"/>
</dbReference>
<dbReference type="Gene3D" id="2.60.120.200">
    <property type="match status" value="1"/>
</dbReference>
<evidence type="ECO:0000256" key="2">
    <source>
        <dbReference type="SAM" id="MobiDB-lite"/>
    </source>
</evidence>
<dbReference type="Pfam" id="PF00722">
    <property type="entry name" value="Glyco_hydro_16"/>
    <property type="match status" value="1"/>
</dbReference>
<dbReference type="EMBL" id="FNXT01001019">
    <property type="protein sequence ID" value="SZX70943.1"/>
    <property type="molecule type" value="Genomic_DNA"/>
</dbReference>
<sequence length="498" mass="53709">MPMKPSASSQSLGQVSEVSEENWSWFPGRTRNTSKEEGPDITLHISSRDGGADTGAIFAAAAAEIPAGANPFKDEPLPPTKKLRNTLIWVALCVVIVVPAVVGPVYYFQVLLPREKAWKEANAPKPVPPLPPLVPLTEVFYDGFSSVSSVSWTPRVGNGLDKGWDFYGFGLSEKQCFTSDATSVAVIPDSAAPNNTVLRLQAVYYPTEITCMPNEAPFNSTKTSWTSGGLTSKSKRIFKAPLALAKGDASTGNCTSLVIEARIKFPAVLGTRGGLRLFPEPQDQPADAPRCEWKDDCGKYGKWPASGEIGIADHRDMSTSVSHGIQLREYGQHAWRVSETPLADTSLDWHVYKLEWNCDYLRWFVDGQKTFAVSRFDVSEWPFDQPFFLETTYNVGGQLVDPNVATINSQMLIDFIRVYPSNMAEPPTSDVVKTAGADIIVTSSNSKVANGTAPTGTVDTTAANTPAAVSPTNVTVAVLPAASSSNSSTSSKNSSQSN</sequence>
<feature type="region of interest" description="Disordered" evidence="2">
    <location>
        <begin position="1"/>
        <end position="40"/>
    </location>
</feature>
<feature type="domain" description="GH16" evidence="4">
    <location>
        <begin position="123"/>
        <end position="424"/>
    </location>
</feature>
<keyword evidence="3" id="KW-1133">Transmembrane helix</keyword>
<accession>A0A383W1G1</accession>
<dbReference type="SUPFAM" id="SSF49899">
    <property type="entry name" value="Concanavalin A-like lectins/glucanases"/>
    <property type="match status" value="1"/>
</dbReference>
<protein>
    <recommendedName>
        <fullName evidence="4">GH16 domain-containing protein</fullName>
    </recommendedName>
</protein>
<proteinExistence type="inferred from homology"/>
<organism evidence="5 6">
    <name type="scientific">Tetradesmus obliquus</name>
    <name type="common">Green alga</name>
    <name type="synonym">Acutodesmus obliquus</name>
    <dbReference type="NCBI Taxonomy" id="3088"/>
    <lineage>
        <taxon>Eukaryota</taxon>
        <taxon>Viridiplantae</taxon>
        <taxon>Chlorophyta</taxon>
        <taxon>core chlorophytes</taxon>
        <taxon>Chlorophyceae</taxon>
        <taxon>CS clade</taxon>
        <taxon>Sphaeropleales</taxon>
        <taxon>Scenedesmaceae</taxon>
        <taxon>Tetradesmus</taxon>
    </lineage>
</organism>
<comment type="similarity">
    <text evidence="1">Belongs to the glycosyl hydrolase 16 family.</text>
</comment>
<evidence type="ECO:0000256" key="1">
    <source>
        <dbReference type="ARBA" id="ARBA00006865"/>
    </source>
</evidence>
<name>A0A383W1G1_TETOB</name>
<evidence type="ECO:0000313" key="5">
    <source>
        <dbReference type="EMBL" id="SZX70943.1"/>
    </source>
</evidence>
<feature type="transmembrane region" description="Helical" evidence="3">
    <location>
        <begin position="87"/>
        <end position="108"/>
    </location>
</feature>
<evidence type="ECO:0000313" key="6">
    <source>
        <dbReference type="Proteomes" id="UP000256970"/>
    </source>
</evidence>
<dbReference type="GO" id="GO:0005975">
    <property type="term" value="P:carbohydrate metabolic process"/>
    <property type="evidence" value="ECO:0007669"/>
    <property type="project" value="InterPro"/>
</dbReference>
<gene>
    <name evidence="5" type="ORF">BQ4739_LOCUS11099</name>
</gene>
<dbReference type="InterPro" id="IPR013320">
    <property type="entry name" value="ConA-like_dom_sf"/>
</dbReference>
<reference evidence="5 6" key="1">
    <citation type="submission" date="2016-10" db="EMBL/GenBank/DDBJ databases">
        <authorList>
            <person name="Cai Z."/>
        </authorList>
    </citation>
    <scope>NUCLEOTIDE SEQUENCE [LARGE SCALE GENOMIC DNA]</scope>
</reference>
<dbReference type="PANTHER" id="PTHR10963:SF55">
    <property type="entry name" value="GLYCOSIDE HYDROLASE FAMILY 16 PROTEIN"/>
    <property type="match status" value="1"/>
</dbReference>
<keyword evidence="3" id="KW-0812">Transmembrane</keyword>
<dbReference type="PANTHER" id="PTHR10963">
    <property type="entry name" value="GLYCOSYL HYDROLASE-RELATED"/>
    <property type="match status" value="1"/>
</dbReference>
<dbReference type="AlphaFoldDB" id="A0A383W1G1"/>